<accession>A0A382QHU9</accession>
<evidence type="ECO:0000313" key="5">
    <source>
        <dbReference type="EMBL" id="SVC85109.1"/>
    </source>
</evidence>
<name>A0A382QHU9_9ZZZZ</name>
<dbReference type="NCBIfam" id="TIGR01280">
    <property type="entry name" value="xseB"/>
    <property type="match status" value="1"/>
</dbReference>
<sequence length="67" mass="7242">MEDDRTGYAGALEELQAILAELEGEAVDVDVLATRVARADELLTLCRERLEAARVQVEKVVAAAEDA</sequence>
<dbReference type="GO" id="GO:0009318">
    <property type="term" value="C:exodeoxyribonuclease VII complex"/>
    <property type="evidence" value="ECO:0007669"/>
    <property type="project" value="InterPro"/>
</dbReference>
<keyword evidence="4" id="KW-0175">Coiled coil</keyword>
<proteinExistence type="predicted"/>
<feature type="coiled-coil region" evidence="4">
    <location>
        <begin position="12"/>
        <end position="67"/>
    </location>
</feature>
<keyword evidence="3" id="KW-0378">Hydrolase</keyword>
<organism evidence="5">
    <name type="scientific">marine metagenome</name>
    <dbReference type="NCBI Taxonomy" id="408172"/>
    <lineage>
        <taxon>unclassified sequences</taxon>
        <taxon>metagenomes</taxon>
        <taxon>ecological metagenomes</taxon>
    </lineage>
</organism>
<dbReference type="InterPro" id="IPR037004">
    <property type="entry name" value="Exonuc_VII_ssu_sf"/>
</dbReference>
<dbReference type="Gene3D" id="1.10.287.1040">
    <property type="entry name" value="Exonuclease VII, small subunit"/>
    <property type="match status" value="1"/>
</dbReference>
<dbReference type="Pfam" id="PF02609">
    <property type="entry name" value="Exonuc_VII_S"/>
    <property type="match status" value="1"/>
</dbReference>
<dbReference type="AlphaFoldDB" id="A0A382QHU9"/>
<dbReference type="GO" id="GO:0008855">
    <property type="term" value="F:exodeoxyribonuclease VII activity"/>
    <property type="evidence" value="ECO:0007669"/>
    <property type="project" value="InterPro"/>
</dbReference>
<gene>
    <name evidence="5" type="ORF">METZ01_LOCUS337963</name>
</gene>
<dbReference type="SUPFAM" id="SSF116842">
    <property type="entry name" value="XseB-like"/>
    <property type="match status" value="1"/>
</dbReference>
<protein>
    <submittedName>
        <fullName evidence="5">Uncharacterized protein</fullName>
    </submittedName>
</protein>
<keyword evidence="2" id="KW-0540">Nuclease</keyword>
<evidence type="ECO:0000256" key="2">
    <source>
        <dbReference type="ARBA" id="ARBA00022722"/>
    </source>
</evidence>
<dbReference type="GO" id="GO:0006308">
    <property type="term" value="P:DNA catabolic process"/>
    <property type="evidence" value="ECO:0007669"/>
    <property type="project" value="InterPro"/>
</dbReference>
<evidence type="ECO:0000256" key="4">
    <source>
        <dbReference type="SAM" id="Coils"/>
    </source>
</evidence>
<dbReference type="InterPro" id="IPR003761">
    <property type="entry name" value="Exonuc_VII_S"/>
</dbReference>
<reference evidence="5" key="1">
    <citation type="submission" date="2018-05" db="EMBL/GenBank/DDBJ databases">
        <authorList>
            <person name="Lanie J.A."/>
            <person name="Ng W.-L."/>
            <person name="Kazmierczak K.M."/>
            <person name="Andrzejewski T.M."/>
            <person name="Davidsen T.M."/>
            <person name="Wayne K.J."/>
            <person name="Tettelin H."/>
            <person name="Glass J.I."/>
            <person name="Rusch D."/>
            <person name="Podicherti R."/>
            <person name="Tsui H.-C.T."/>
            <person name="Winkler M.E."/>
        </authorList>
    </citation>
    <scope>NUCLEOTIDE SEQUENCE</scope>
</reference>
<evidence type="ECO:0000256" key="3">
    <source>
        <dbReference type="ARBA" id="ARBA00022801"/>
    </source>
</evidence>
<evidence type="ECO:0000256" key="1">
    <source>
        <dbReference type="ARBA" id="ARBA00022490"/>
    </source>
</evidence>
<dbReference type="EMBL" id="UINC01114651">
    <property type="protein sequence ID" value="SVC85109.1"/>
    <property type="molecule type" value="Genomic_DNA"/>
</dbReference>
<keyword evidence="1" id="KW-0963">Cytoplasm</keyword>